<dbReference type="STRING" id="658218.SAMN05216562_1198"/>
<dbReference type="InterPro" id="IPR018641">
    <property type="entry name" value="Trfase_1_rSAM/seldom-assoc"/>
</dbReference>
<dbReference type="Proteomes" id="UP000198658">
    <property type="component" value="Unassembled WGS sequence"/>
</dbReference>
<evidence type="ECO:0008006" key="3">
    <source>
        <dbReference type="Google" id="ProtNLM"/>
    </source>
</evidence>
<reference evidence="2" key="1">
    <citation type="submission" date="2016-10" db="EMBL/GenBank/DDBJ databases">
        <authorList>
            <person name="Varghese N."/>
            <person name="Submissions S."/>
        </authorList>
    </citation>
    <scope>NUCLEOTIDE SEQUENCE [LARGE SCALE GENOMIC DNA]</scope>
    <source>
        <strain evidence="2">CGMCC 1.10657</strain>
    </source>
</reference>
<gene>
    <name evidence="1" type="ORF">SAMN05216562_1198</name>
</gene>
<evidence type="ECO:0000313" key="2">
    <source>
        <dbReference type="Proteomes" id="UP000198658"/>
    </source>
</evidence>
<dbReference type="EMBL" id="FNQO01000001">
    <property type="protein sequence ID" value="SDZ91808.1"/>
    <property type="molecule type" value="Genomic_DNA"/>
</dbReference>
<dbReference type="Pfam" id="PF09837">
    <property type="entry name" value="DUF2064"/>
    <property type="match status" value="1"/>
</dbReference>
<protein>
    <recommendedName>
        <fullName evidence="3">Glycosyltransferase</fullName>
    </recommendedName>
</protein>
<dbReference type="PANTHER" id="PTHR36529">
    <property type="entry name" value="SLL1095 PROTEIN"/>
    <property type="match status" value="1"/>
</dbReference>
<dbReference type="AlphaFoldDB" id="A0A1H3WZW5"/>
<dbReference type="PANTHER" id="PTHR36529:SF1">
    <property type="entry name" value="GLYCOSYLTRANSFERASE"/>
    <property type="match status" value="1"/>
</dbReference>
<name>A0A1H3WZW5_9GAMM</name>
<dbReference type="RefSeq" id="WP_091386090.1">
    <property type="nucleotide sequence ID" value="NZ_FNQO01000001.1"/>
</dbReference>
<proteinExistence type="predicted"/>
<dbReference type="SUPFAM" id="SSF53448">
    <property type="entry name" value="Nucleotide-diphospho-sugar transferases"/>
    <property type="match status" value="1"/>
</dbReference>
<organism evidence="1 2">
    <name type="scientific">Microbulbifer marinus</name>
    <dbReference type="NCBI Taxonomy" id="658218"/>
    <lineage>
        <taxon>Bacteria</taxon>
        <taxon>Pseudomonadati</taxon>
        <taxon>Pseudomonadota</taxon>
        <taxon>Gammaproteobacteria</taxon>
        <taxon>Cellvibrionales</taxon>
        <taxon>Microbulbiferaceae</taxon>
        <taxon>Microbulbifer</taxon>
    </lineage>
</organism>
<dbReference type="InterPro" id="IPR029044">
    <property type="entry name" value="Nucleotide-diphossugar_trans"/>
</dbReference>
<accession>A0A1H3WZW5</accession>
<evidence type="ECO:0000313" key="1">
    <source>
        <dbReference type="EMBL" id="SDZ91808.1"/>
    </source>
</evidence>
<dbReference type="Gene3D" id="3.90.550.10">
    <property type="entry name" value="Spore Coat Polysaccharide Biosynthesis Protein SpsA, Chain A"/>
    <property type="match status" value="1"/>
</dbReference>
<sequence>MTEFSNSALRLIIFAKAPLAGFAKTRLIPALGADGAAALAERMLQRTLQQCVQAQLGRVELCVAPDSEHEYWQSLALPEAVVLAGQGGGDLGQRLWRAAKRAREAGESVLLLGTDCPQLSAERLCRAAATLRKSDAVIYPTRDGGYALFGLNRAEAGLFENIRWSTAVVAQQTRQRLDQLGIQCEWLETLADIDEPRDLELLPDSWKQDL</sequence>
<dbReference type="OrthoDB" id="9798250at2"/>
<keyword evidence="2" id="KW-1185">Reference proteome</keyword>
<dbReference type="NCBIfam" id="TIGR04282">
    <property type="entry name" value="glyco_like_cofC"/>
    <property type="match status" value="1"/>
</dbReference>